<evidence type="ECO:0000313" key="3">
    <source>
        <dbReference type="EMBL" id="OIW23368.1"/>
    </source>
</evidence>
<feature type="region of interest" description="Disordered" evidence="1">
    <location>
        <begin position="213"/>
        <end position="295"/>
    </location>
</feature>
<feature type="compositionally biased region" description="Low complexity" evidence="1">
    <location>
        <begin position="30"/>
        <end position="40"/>
    </location>
</feature>
<evidence type="ECO:0000259" key="2">
    <source>
        <dbReference type="Pfam" id="PF13391"/>
    </source>
</evidence>
<feature type="compositionally biased region" description="Basic and acidic residues" evidence="1">
    <location>
        <begin position="598"/>
        <end position="611"/>
    </location>
</feature>
<evidence type="ECO:0000313" key="4">
    <source>
        <dbReference type="Proteomes" id="UP000182658"/>
    </source>
</evidence>
<organism evidence="3 4">
    <name type="scientific">Coniochaeta ligniaria NRRL 30616</name>
    <dbReference type="NCBI Taxonomy" id="1408157"/>
    <lineage>
        <taxon>Eukaryota</taxon>
        <taxon>Fungi</taxon>
        <taxon>Dikarya</taxon>
        <taxon>Ascomycota</taxon>
        <taxon>Pezizomycotina</taxon>
        <taxon>Sordariomycetes</taxon>
        <taxon>Sordariomycetidae</taxon>
        <taxon>Coniochaetales</taxon>
        <taxon>Coniochaetaceae</taxon>
        <taxon>Coniochaeta</taxon>
    </lineage>
</organism>
<dbReference type="OrthoDB" id="4574562at2759"/>
<accession>A0A1J7J0H3</accession>
<feature type="compositionally biased region" description="Polar residues" evidence="1">
    <location>
        <begin position="1"/>
        <end position="11"/>
    </location>
</feature>
<sequence length="691" mass="76922">MVGIVNRTSIHNGVDWIPDPPDAPLRFPQLEASSSLAPDSPLSPPPEDMDLDQPWLEDAPQSPHSPPTESQEQSQRPQSPHSPPTESQEQSQSNIPVPTTEAELWRAVKTRAIQLFKEERDNPAFKPKHSNPQHEGPLAHHKINWRIAQLAALIAICEDSSVKGFRSLTVSTDWLEDRTTFLPDLDEHIEAMLQKLAKIAAIWMQAKIDDLNDRSSAPAPSPAPATGEHVVAGPSTSDNAGSTSTKDEAKAKPKDKGKRKAEDQDRTSTDEVQEQGEEHVPKKPKGERDDKDTAAQRKVREWYGQISVPTGHGLSAGAHIWSVGARARTSLLRAALKMFYNEADVKRWMSAVLSDMNRQRNILPMEPTFHDLFDRFQAAFRPVQCYLDPKKRIYLQFDLNLEIDPQTFQRRQCRATPALPMTNYRAPIFDKKTGNKGFEELRHGQVLEIVNIDGDETKLPSFDICDLTYRLTRIIGPLKGAGLQRLMFQKRHPDVDPVPADDIKSDGNLPAFQEVMLAAALESGVITHETLPGWRAVALAQEVEEGARVNEEGLAVVRLAEMLKVQGPDQEEDQGESSREPTESKFSSLSFSGLMISGRKDRKEQQKKQPGDDDTTSPSKENRPTTTTAHKNEKSFKLRFQSKAKTVGRLFSIGKTQKTGKRPSMTEGFWVPPGAGSLLMEGQGEAAAEEE</sequence>
<feature type="compositionally biased region" description="Low complexity" evidence="1">
    <location>
        <begin position="67"/>
        <end position="93"/>
    </location>
</feature>
<feature type="domain" description="HNH nuclease" evidence="2">
    <location>
        <begin position="315"/>
        <end position="380"/>
    </location>
</feature>
<feature type="compositionally biased region" description="Polar residues" evidence="1">
    <location>
        <begin position="616"/>
        <end position="629"/>
    </location>
</feature>
<feature type="compositionally biased region" description="Polar residues" evidence="1">
    <location>
        <begin position="234"/>
        <end position="244"/>
    </location>
</feature>
<name>A0A1J7J0H3_9PEZI</name>
<keyword evidence="4" id="KW-1185">Reference proteome</keyword>
<dbReference type="AlphaFoldDB" id="A0A1J7J0H3"/>
<feature type="compositionally biased region" description="Basic and acidic residues" evidence="1">
    <location>
        <begin position="245"/>
        <end position="269"/>
    </location>
</feature>
<reference evidence="3 4" key="1">
    <citation type="submission" date="2016-10" db="EMBL/GenBank/DDBJ databases">
        <title>Draft genome sequence of Coniochaeta ligniaria NRRL30616, a lignocellulolytic fungus for bioabatement of inhibitors in plant biomass hydrolysates.</title>
        <authorList>
            <consortium name="DOE Joint Genome Institute"/>
            <person name="Jimenez D.J."/>
            <person name="Hector R.E."/>
            <person name="Riley R."/>
            <person name="Sun H."/>
            <person name="Grigoriev I.V."/>
            <person name="Van Elsas J.D."/>
            <person name="Nichols N.N."/>
        </authorList>
    </citation>
    <scope>NUCLEOTIDE SEQUENCE [LARGE SCALE GENOMIC DNA]</scope>
    <source>
        <strain evidence="3 4">NRRL 30616</strain>
    </source>
</reference>
<feature type="region of interest" description="Disordered" evidence="1">
    <location>
        <begin position="565"/>
        <end position="691"/>
    </location>
</feature>
<dbReference type="Pfam" id="PF13391">
    <property type="entry name" value="HNH_2"/>
    <property type="match status" value="1"/>
</dbReference>
<feature type="compositionally biased region" description="Basic and acidic residues" evidence="1">
    <location>
        <begin position="276"/>
        <end position="295"/>
    </location>
</feature>
<proteinExistence type="predicted"/>
<gene>
    <name evidence="3" type="ORF">CONLIGDRAFT_686814</name>
</gene>
<dbReference type="EMBL" id="KV875107">
    <property type="protein sequence ID" value="OIW23368.1"/>
    <property type="molecule type" value="Genomic_DNA"/>
</dbReference>
<evidence type="ECO:0000256" key="1">
    <source>
        <dbReference type="SAM" id="MobiDB-lite"/>
    </source>
</evidence>
<protein>
    <recommendedName>
        <fullName evidence="2">HNH nuclease domain-containing protein</fullName>
    </recommendedName>
</protein>
<dbReference type="Proteomes" id="UP000182658">
    <property type="component" value="Unassembled WGS sequence"/>
</dbReference>
<dbReference type="InParanoid" id="A0A1J7J0H3"/>
<dbReference type="InterPro" id="IPR003615">
    <property type="entry name" value="HNH_nuc"/>
</dbReference>
<feature type="region of interest" description="Disordered" evidence="1">
    <location>
        <begin position="1"/>
        <end position="97"/>
    </location>
</feature>